<dbReference type="GO" id="GO:0016020">
    <property type="term" value="C:membrane"/>
    <property type="evidence" value="ECO:0007669"/>
    <property type="project" value="InterPro"/>
</dbReference>
<dbReference type="GO" id="GO:0004129">
    <property type="term" value="F:cytochrome-c oxidase activity"/>
    <property type="evidence" value="ECO:0007669"/>
    <property type="project" value="InterPro"/>
</dbReference>
<dbReference type="AlphaFoldDB" id="A0A1I5WNK7"/>
<keyword evidence="1" id="KW-0472">Membrane</keyword>
<dbReference type="InterPro" id="IPR036691">
    <property type="entry name" value="Endo/exonu/phosph_ase_sf"/>
</dbReference>
<evidence type="ECO:0000256" key="1">
    <source>
        <dbReference type="SAM" id="Phobius"/>
    </source>
</evidence>
<dbReference type="Gene3D" id="3.60.10.10">
    <property type="entry name" value="Endonuclease/exonuclease/phosphatase"/>
    <property type="match status" value="1"/>
</dbReference>
<feature type="transmembrane region" description="Helical" evidence="1">
    <location>
        <begin position="40"/>
        <end position="57"/>
    </location>
</feature>
<dbReference type="InterPro" id="IPR005135">
    <property type="entry name" value="Endo/exonuclease/phosphatase"/>
</dbReference>
<keyword evidence="1" id="KW-0812">Transmembrane</keyword>
<proteinExistence type="predicted"/>
<protein>
    <submittedName>
        <fullName evidence="3">Vancomycin resistance protein VanJ</fullName>
    </submittedName>
</protein>
<evidence type="ECO:0000313" key="4">
    <source>
        <dbReference type="Proteomes" id="UP000183413"/>
    </source>
</evidence>
<gene>
    <name evidence="3" type="ORF">SAMN04489713_12446</name>
</gene>
<sequence>MERIRVAGGAAAKAAVSRWARRPASDGDEKGRSTWARGRVLTALAVMTAGLFAFHSVLPDSMGSLVEAFLPWFGLAVVVLLILAVVRRSATALVALVLPVAAWIYGFGGLLLPVGEPGGHDLVVVQHNVSDENTDPAGTARALAKAEPDLIAVEELVPSAVPVYERTFAADFPYHAVQGTVGLWSRHPLSGVRALDIKPDGITEEWNRGLRAVVSAPHGELAVYVAHLPSVRVRASGLASAWRDESAGLLGNAVAAEEVKAVILLGDLNGTVDDRGLGPLTSRMNVAERGLAFSFPVSLPVARIDQVMARSATVRHVWTLPATGSDHLPIAARVTPD</sequence>
<dbReference type="GO" id="GO:0003824">
    <property type="term" value="F:catalytic activity"/>
    <property type="evidence" value="ECO:0007669"/>
    <property type="project" value="InterPro"/>
</dbReference>
<feature type="transmembrane region" description="Helical" evidence="1">
    <location>
        <begin position="93"/>
        <end position="112"/>
    </location>
</feature>
<dbReference type="EMBL" id="FOVH01000024">
    <property type="protein sequence ID" value="SFQ21098.1"/>
    <property type="molecule type" value="Genomic_DNA"/>
</dbReference>
<feature type="domain" description="Cytochrome oxidase subunit II copper A binding" evidence="2">
    <location>
        <begin position="228"/>
        <end position="337"/>
    </location>
</feature>
<keyword evidence="1" id="KW-1133">Transmembrane helix</keyword>
<dbReference type="eggNOG" id="COG3021">
    <property type="taxonomic scope" value="Bacteria"/>
</dbReference>
<name>A0A1I5WNK7_9ACTN</name>
<dbReference type="InParanoid" id="A0A1I5WNK7"/>
<dbReference type="SUPFAM" id="SSF56219">
    <property type="entry name" value="DNase I-like"/>
    <property type="match status" value="1"/>
</dbReference>
<organism evidence="3 4">
    <name type="scientific">Actinomadura madurae</name>
    <dbReference type="NCBI Taxonomy" id="1993"/>
    <lineage>
        <taxon>Bacteria</taxon>
        <taxon>Bacillati</taxon>
        <taxon>Actinomycetota</taxon>
        <taxon>Actinomycetes</taxon>
        <taxon>Streptosporangiales</taxon>
        <taxon>Thermomonosporaceae</taxon>
        <taxon>Actinomadura</taxon>
    </lineage>
</organism>
<dbReference type="PROSITE" id="PS50857">
    <property type="entry name" value="COX2_CUA"/>
    <property type="match status" value="1"/>
</dbReference>
<evidence type="ECO:0000313" key="3">
    <source>
        <dbReference type="EMBL" id="SFQ21098.1"/>
    </source>
</evidence>
<dbReference type="Proteomes" id="UP000183413">
    <property type="component" value="Unassembled WGS sequence"/>
</dbReference>
<reference evidence="3 4" key="1">
    <citation type="submission" date="2016-10" db="EMBL/GenBank/DDBJ databases">
        <authorList>
            <person name="de Groot N.N."/>
        </authorList>
    </citation>
    <scope>NUCLEOTIDE SEQUENCE [LARGE SCALE GENOMIC DNA]</scope>
    <source>
        <strain evidence="3 4">DSM 43067</strain>
    </source>
</reference>
<dbReference type="InterPro" id="IPR002429">
    <property type="entry name" value="CcO_II-like_C"/>
</dbReference>
<dbReference type="STRING" id="1993.SAMN04489713_12446"/>
<feature type="transmembrane region" description="Helical" evidence="1">
    <location>
        <begin position="69"/>
        <end position="86"/>
    </location>
</feature>
<accession>A0A1I5WNK7</accession>
<dbReference type="Pfam" id="PF03372">
    <property type="entry name" value="Exo_endo_phos"/>
    <property type="match status" value="1"/>
</dbReference>
<dbReference type="GO" id="GO:0005507">
    <property type="term" value="F:copper ion binding"/>
    <property type="evidence" value="ECO:0007669"/>
    <property type="project" value="InterPro"/>
</dbReference>
<keyword evidence="4" id="KW-1185">Reference proteome</keyword>
<evidence type="ECO:0000259" key="2">
    <source>
        <dbReference type="PROSITE" id="PS50857"/>
    </source>
</evidence>